<dbReference type="PANTHER" id="PTHR47986">
    <property type="entry name" value="OSJNBA0070M12.3 PROTEIN"/>
    <property type="match status" value="1"/>
</dbReference>
<dbReference type="PRINTS" id="PR00019">
    <property type="entry name" value="LEURICHRPT"/>
</dbReference>
<evidence type="ECO:0000256" key="3">
    <source>
        <dbReference type="ARBA" id="ARBA00022692"/>
    </source>
</evidence>
<evidence type="ECO:0000256" key="4">
    <source>
        <dbReference type="ARBA" id="ARBA00022729"/>
    </source>
</evidence>
<dbReference type="HOGENOM" id="CLU_487800_0_0_1"/>
<evidence type="ECO:0000256" key="6">
    <source>
        <dbReference type="ARBA" id="ARBA00022989"/>
    </source>
</evidence>
<evidence type="ECO:0000256" key="10">
    <source>
        <dbReference type="SAM" id="SignalP"/>
    </source>
</evidence>
<dbReference type="Gene3D" id="3.80.10.10">
    <property type="entry name" value="Ribonuclease Inhibitor"/>
    <property type="match status" value="2"/>
</dbReference>
<reference evidence="12" key="2">
    <citation type="submission" date="2018-05" db="EMBL/GenBank/DDBJ databases">
        <title>OmerRS3 (Oryza meridionalis Reference Sequence Version 3).</title>
        <authorList>
            <person name="Zhang J."/>
            <person name="Kudrna D."/>
            <person name="Lee S."/>
            <person name="Talag J."/>
            <person name="Welchert J."/>
            <person name="Wing R.A."/>
        </authorList>
    </citation>
    <scope>NUCLEOTIDE SEQUENCE [LARGE SCALE GENOMIC DNA]</scope>
    <source>
        <strain evidence="12">cv. OR44</strain>
    </source>
</reference>
<reference evidence="12" key="1">
    <citation type="submission" date="2015-04" db="UniProtKB">
        <authorList>
            <consortium name="EnsemblPlants"/>
        </authorList>
    </citation>
    <scope>IDENTIFICATION</scope>
</reference>
<name>A0A0E0D4W7_9ORYZ</name>
<evidence type="ECO:0000256" key="5">
    <source>
        <dbReference type="ARBA" id="ARBA00022737"/>
    </source>
</evidence>
<feature type="signal peptide" evidence="10">
    <location>
        <begin position="1"/>
        <end position="23"/>
    </location>
</feature>
<keyword evidence="2" id="KW-0433">Leucine-rich repeat</keyword>
<dbReference type="SUPFAM" id="SSF52058">
    <property type="entry name" value="L domain-like"/>
    <property type="match status" value="2"/>
</dbReference>
<dbReference type="eggNOG" id="ENOG502RRQR">
    <property type="taxonomic scope" value="Eukaryota"/>
</dbReference>
<keyword evidence="4 10" id="KW-0732">Signal</keyword>
<proteinExistence type="predicted"/>
<protein>
    <recommendedName>
        <fullName evidence="11">Leucine-rich repeat-containing N-terminal plant-type domain-containing protein</fullName>
    </recommendedName>
</protein>
<evidence type="ECO:0000256" key="8">
    <source>
        <dbReference type="ARBA" id="ARBA00023170"/>
    </source>
</evidence>
<dbReference type="InterPro" id="IPR052422">
    <property type="entry name" value="Auxin_Ser/Thr_Kinase"/>
</dbReference>
<keyword evidence="9" id="KW-0325">Glycoprotein</keyword>
<keyword evidence="7" id="KW-0472">Membrane</keyword>
<feature type="domain" description="Leucine-rich repeat-containing N-terminal plant-type" evidence="11">
    <location>
        <begin position="272"/>
        <end position="311"/>
    </location>
</feature>
<keyword evidence="5" id="KW-0677">Repeat</keyword>
<evidence type="ECO:0000256" key="7">
    <source>
        <dbReference type="ARBA" id="ARBA00023136"/>
    </source>
</evidence>
<evidence type="ECO:0000259" key="11">
    <source>
        <dbReference type="Pfam" id="PF08263"/>
    </source>
</evidence>
<dbReference type="Gramene" id="OMERI03G26670.1">
    <property type="protein sequence ID" value="OMERI03G26670.1"/>
    <property type="gene ID" value="OMERI03G26670"/>
</dbReference>
<keyword evidence="8" id="KW-0675">Receptor</keyword>
<evidence type="ECO:0000313" key="13">
    <source>
        <dbReference type="Proteomes" id="UP000008021"/>
    </source>
</evidence>
<evidence type="ECO:0000256" key="9">
    <source>
        <dbReference type="ARBA" id="ARBA00023180"/>
    </source>
</evidence>
<keyword evidence="3" id="KW-0812">Transmembrane</keyword>
<accession>A0A0E0D4W7</accession>
<sequence length="559" mass="59063">MSITVLLLIVVLGAGGAPRRAAAVPTAPSEVAAMQTIAKSIGADKALGWGAKSADPCGGTWAGVRCDGAASHVTSISATRAGLVGHLAGSDWSGLASLSELDLSFNRLSGDLPFLPSPLRRLTTLDLRSNVFLDIPDGFFAGLPALETFSLDDNEVIMGKISRRRGRRGVPRQRHPLPALESLSLARNQLCCAISDLFGQNSKIRFLDVSGQVHDADKLTLASPVRFLAGITNLVEVHMGENDLYAGRLRACEPQGGGACAARRLAALPTDPSDAAAMQAIARSTRADEALGWGARSADPCGGTWAGVGCNSMGRVTSINASRGGLVASLNGTDLSKLASLSDLDLSFNRLDGDLPVLPAPLPRLLSLDLRSNSFYSIPDGFFAGFPALQSFAFDDNALLIKDIPNDVVTCSNLRSFTANNASIYGTFPDYFGNATLFPRLERLSLARNRLTGPIRDGFGKKSSIKYLDVGGQRDIHGGGESSLDSRIDLFIPDMESLVEARLDHNAFTGPVPDATRLVNLRVFDASYNNLCGVPMFADAGRVAANFDGNPSIGTECSR</sequence>
<dbReference type="EnsemblPlants" id="OMERI03G26670.1">
    <property type="protein sequence ID" value="OMERI03G26670.1"/>
    <property type="gene ID" value="OMERI03G26670"/>
</dbReference>
<evidence type="ECO:0000313" key="12">
    <source>
        <dbReference type="EnsemblPlants" id="OMERI03G26670.1"/>
    </source>
</evidence>
<keyword evidence="13" id="KW-1185">Reference proteome</keyword>
<keyword evidence="6" id="KW-1133">Transmembrane helix</keyword>
<dbReference type="InterPro" id="IPR013210">
    <property type="entry name" value="LRR_N_plant-typ"/>
</dbReference>
<dbReference type="Proteomes" id="UP000008021">
    <property type="component" value="Chromosome 3"/>
</dbReference>
<dbReference type="GO" id="GO:0016020">
    <property type="term" value="C:membrane"/>
    <property type="evidence" value="ECO:0007669"/>
    <property type="project" value="UniProtKB-SubCell"/>
</dbReference>
<dbReference type="Pfam" id="PF00560">
    <property type="entry name" value="LRR_1"/>
    <property type="match status" value="2"/>
</dbReference>
<dbReference type="STRING" id="40149.A0A0E0D4W7"/>
<dbReference type="InterPro" id="IPR001611">
    <property type="entry name" value="Leu-rich_rpt"/>
</dbReference>
<comment type="subcellular location">
    <subcellularLocation>
        <location evidence="1">Membrane</location>
        <topology evidence="1">Single-pass membrane protein</topology>
    </subcellularLocation>
</comment>
<dbReference type="PANTHER" id="PTHR47986:SF32">
    <property type="entry name" value="LEUCINE-RICH REPEAT-CONTAINING N-TERMINAL PLANT-TYPE DOMAIN-CONTAINING PROTEIN"/>
    <property type="match status" value="1"/>
</dbReference>
<dbReference type="InterPro" id="IPR003591">
    <property type="entry name" value="Leu-rich_rpt_typical-subtyp"/>
</dbReference>
<dbReference type="InterPro" id="IPR032675">
    <property type="entry name" value="LRR_dom_sf"/>
</dbReference>
<dbReference type="AlphaFoldDB" id="A0A0E0D4W7"/>
<dbReference type="Pfam" id="PF08263">
    <property type="entry name" value="LRRNT_2"/>
    <property type="match status" value="2"/>
</dbReference>
<evidence type="ECO:0000256" key="1">
    <source>
        <dbReference type="ARBA" id="ARBA00004167"/>
    </source>
</evidence>
<organism evidence="12">
    <name type="scientific">Oryza meridionalis</name>
    <dbReference type="NCBI Taxonomy" id="40149"/>
    <lineage>
        <taxon>Eukaryota</taxon>
        <taxon>Viridiplantae</taxon>
        <taxon>Streptophyta</taxon>
        <taxon>Embryophyta</taxon>
        <taxon>Tracheophyta</taxon>
        <taxon>Spermatophyta</taxon>
        <taxon>Magnoliopsida</taxon>
        <taxon>Liliopsida</taxon>
        <taxon>Poales</taxon>
        <taxon>Poaceae</taxon>
        <taxon>BOP clade</taxon>
        <taxon>Oryzoideae</taxon>
        <taxon>Oryzeae</taxon>
        <taxon>Oryzinae</taxon>
        <taxon>Oryza</taxon>
    </lineage>
</organism>
<evidence type="ECO:0000256" key="2">
    <source>
        <dbReference type="ARBA" id="ARBA00022614"/>
    </source>
</evidence>
<feature type="chain" id="PRO_5002356467" description="Leucine-rich repeat-containing N-terminal plant-type domain-containing protein" evidence="10">
    <location>
        <begin position="24"/>
        <end position="559"/>
    </location>
</feature>
<dbReference type="SMART" id="SM00369">
    <property type="entry name" value="LRR_TYP"/>
    <property type="match status" value="7"/>
</dbReference>
<feature type="domain" description="Leucine-rich repeat-containing N-terminal plant-type" evidence="11">
    <location>
        <begin position="28"/>
        <end position="67"/>
    </location>
</feature>